<feature type="signal peptide" evidence="1">
    <location>
        <begin position="1"/>
        <end position="22"/>
    </location>
</feature>
<dbReference type="Proteomes" id="UP000266118">
    <property type="component" value="Chromosome"/>
</dbReference>
<reference evidence="4 5" key="1">
    <citation type="submission" date="2018-09" db="EMBL/GenBank/DDBJ databases">
        <title>Arachidicoccus sp. nov., a bacterium isolated from soil.</title>
        <authorList>
            <person name="Weon H.-Y."/>
            <person name="Kwon S.-W."/>
            <person name="Lee S.A."/>
        </authorList>
    </citation>
    <scope>NUCLEOTIDE SEQUENCE [LARGE SCALE GENOMIC DNA]</scope>
    <source>
        <strain evidence="4 5">KIS59-12</strain>
    </source>
</reference>
<name>A0A386HN41_9BACT</name>
<dbReference type="InterPro" id="IPR036514">
    <property type="entry name" value="SGNH_hydro_sf"/>
</dbReference>
<dbReference type="KEGG" id="ark:D6B99_05375"/>
<evidence type="ECO:0000313" key="4">
    <source>
        <dbReference type="EMBL" id="AYD47092.1"/>
    </source>
</evidence>
<dbReference type="OrthoDB" id="9801375at2"/>
<sequence>MNKKLIVWMVFVLMVSCSQIFAREKHNDLKFFPASNKAIHFVGRIDLSNKAMPRLWSPGVYFYTTFKGPNCFLILHNDVQNGNLMDNYIEVVVDGKASRIKLSAESDTIQVAKNLPEGNHKLLVCKNTESGFGFIEVVGIECRQLINEKDKTSRLIEYFGDSITCGALSDPSGTPCGEGQWGDQHNAYMSYGPTTARTLNAKWIISAVSGIGLIHSCCGMKITLPEVYDKLILQGDSIPWDFKKMQPDVATICLGQNDGIQDSTKFCSAYVDFIKNIRYKYPHTTIVLLTSPMADAKLNKVLQHYIASVQKDINNGGDKNVYHYFFKKRYYHGCDTHPDVQEHQEIAAELAPFVKEIKGW</sequence>
<dbReference type="InterPro" id="IPR040794">
    <property type="entry name" value="CE2_N"/>
</dbReference>
<dbReference type="PANTHER" id="PTHR37834">
    <property type="entry name" value="GDSL-LIKE LIPASE/ACYLHYDROLASE DOMAIN PROTEIN (AFU_ORTHOLOGUE AFUA_2G00620)"/>
    <property type="match status" value="1"/>
</dbReference>
<evidence type="ECO:0000259" key="3">
    <source>
        <dbReference type="Pfam" id="PF17996"/>
    </source>
</evidence>
<accession>A0A386HN41</accession>
<dbReference type="InterPro" id="IPR052762">
    <property type="entry name" value="PCW_deacetylase/CE"/>
</dbReference>
<dbReference type="CDD" id="cd01831">
    <property type="entry name" value="Endoglucanase_E_like"/>
    <property type="match status" value="1"/>
</dbReference>
<dbReference type="InterPro" id="IPR013830">
    <property type="entry name" value="SGNH_hydro"/>
</dbReference>
<feature type="domain" description="SGNH hydrolase-type esterase" evidence="2">
    <location>
        <begin position="159"/>
        <end position="314"/>
    </location>
</feature>
<feature type="chain" id="PRO_5017367284" evidence="1">
    <location>
        <begin position="23"/>
        <end position="360"/>
    </location>
</feature>
<dbReference type="EMBL" id="CP032489">
    <property type="protein sequence ID" value="AYD47092.1"/>
    <property type="molecule type" value="Genomic_DNA"/>
</dbReference>
<gene>
    <name evidence="4" type="ORF">D6B99_05375</name>
</gene>
<feature type="domain" description="Carbohydrate esterase 2 N-terminal" evidence="3">
    <location>
        <begin position="41"/>
        <end position="143"/>
    </location>
</feature>
<dbReference type="Gene3D" id="3.40.50.1110">
    <property type="entry name" value="SGNH hydrolase"/>
    <property type="match status" value="1"/>
</dbReference>
<dbReference type="GO" id="GO:0052689">
    <property type="term" value="F:carboxylic ester hydrolase activity"/>
    <property type="evidence" value="ECO:0007669"/>
    <property type="project" value="InterPro"/>
</dbReference>
<evidence type="ECO:0000313" key="5">
    <source>
        <dbReference type="Proteomes" id="UP000266118"/>
    </source>
</evidence>
<dbReference type="PROSITE" id="PS51257">
    <property type="entry name" value="PROKAR_LIPOPROTEIN"/>
    <property type="match status" value="1"/>
</dbReference>
<dbReference type="Gene3D" id="2.60.120.260">
    <property type="entry name" value="Galactose-binding domain-like"/>
    <property type="match status" value="1"/>
</dbReference>
<keyword evidence="1" id="KW-0732">Signal</keyword>
<proteinExistence type="predicted"/>
<keyword evidence="5" id="KW-1185">Reference proteome</keyword>
<dbReference type="Pfam" id="PF17996">
    <property type="entry name" value="CE2_N"/>
    <property type="match status" value="1"/>
</dbReference>
<dbReference type="Pfam" id="PF13472">
    <property type="entry name" value="Lipase_GDSL_2"/>
    <property type="match status" value="1"/>
</dbReference>
<organism evidence="4 5">
    <name type="scientific">Arachidicoccus soli</name>
    <dbReference type="NCBI Taxonomy" id="2341117"/>
    <lineage>
        <taxon>Bacteria</taxon>
        <taxon>Pseudomonadati</taxon>
        <taxon>Bacteroidota</taxon>
        <taxon>Chitinophagia</taxon>
        <taxon>Chitinophagales</taxon>
        <taxon>Chitinophagaceae</taxon>
        <taxon>Arachidicoccus</taxon>
    </lineage>
</organism>
<dbReference type="RefSeq" id="WP_119985837.1">
    <property type="nucleotide sequence ID" value="NZ_CP032489.1"/>
</dbReference>
<dbReference type="SUPFAM" id="SSF52266">
    <property type="entry name" value="SGNH hydrolase"/>
    <property type="match status" value="1"/>
</dbReference>
<evidence type="ECO:0000256" key="1">
    <source>
        <dbReference type="SAM" id="SignalP"/>
    </source>
</evidence>
<dbReference type="AlphaFoldDB" id="A0A386HN41"/>
<dbReference type="InterPro" id="IPR037461">
    <property type="entry name" value="CtCE2-like_dom"/>
</dbReference>
<dbReference type="PANTHER" id="PTHR37834:SF2">
    <property type="entry name" value="ESTERASE, SGNH HYDROLASE-TYPE"/>
    <property type="match status" value="1"/>
</dbReference>
<evidence type="ECO:0000259" key="2">
    <source>
        <dbReference type="Pfam" id="PF13472"/>
    </source>
</evidence>
<protein>
    <submittedName>
        <fullName evidence="4">Acetyl xylan esterase</fullName>
    </submittedName>
</protein>